<comment type="caution">
    <text evidence="2">The sequence shown here is derived from an EMBL/GenBank/DDBJ whole genome shotgun (WGS) entry which is preliminary data.</text>
</comment>
<protein>
    <submittedName>
        <fullName evidence="2">Uncharacterized protein</fullName>
    </submittedName>
</protein>
<keyword evidence="3" id="KW-1185">Reference proteome</keyword>
<dbReference type="PANTHER" id="PTHR34204:SF2">
    <property type="entry name" value="RNA-BINDING ASCH DOMAIN PROTEIN"/>
    <property type="match status" value="1"/>
</dbReference>
<dbReference type="AlphaFoldDB" id="A0A4R0RFQ3"/>
<evidence type="ECO:0000313" key="2">
    <source>
        <dbReference type="EMBL" id="TCD62488.1"/>
    </source>
</evidence>
<evidence type="ECO:0000256" key="1">
    <source>
        <dbReference type="SAM" id="MobiDB-lite"/>
    </source>
</evidence>
<evidence type="ECO:0000313" key="3">
    <source>
        <dbReference type="Proteomes" id="UP000292702"/>
    </source>
</evidence>
<organism evidence="2 3">
    <name type="scientific">Steccherinum ochraceum</name>
    <dbReference type="NCBI Taxonomy" id="92696"/>
    <lineage>
        <taxon>Eukaryota</taxon>
        <taxon>Fungi</taxon>
        <taxon>Dikarya</taxon>
        <taxon>Basidiomycota</taxon>
        <taxon>Agaricomycotina</taxon>
        <taxon>Agaricomycetes</taxon>
        <taxon>Polyporales</taxon>
        <taxon>Steccherinaceae</taxon>
        <taxon>Steccherinum</taxon>
    </lineage>
</organism>
<feature type="region of interest" description="Disordered" evidence="1">
    <location>
        <begin position="160"/>
        <end position="196"/>
    </location>
</feature>
<dbReference type="EMBL" id="RWJN01000367">
    <property type="protein sequence ID" value="TCD62488.1"/>
    <property type="molecule type" value="Genomic_DNA"/>
</dbReference>
<name>A0A4R0RFQ3_9APHY</name>
<dbReference type="Proteomes" id="UP000292702">
    <property type="component" value="Unassembled WGS sequence"/>
</dbReference>
<proteinExistence type="predicted"/>
<dbReference type="PANTHER" id="PTHR34204">
    <property type="entry name" value="RNA-BINDING ASCH DOMAIN PROTEIN"/>
    <property type="match status" value="1"/>
</dbReference>
<sequence>MSGATIRIRTAISVSASKWGHLWFLLVPVRSYSGKMIDPSTVGLPGLSAKGDVVLVTDPTSNKDEELLKADLDALPPVDTPTPRCEGMSEHPNAAHERDRFRQGLLTPTSSPLATHLSHGLAYTVGSALGSTPPSQETCLQSFLSTNSVGLTAGARAWSKHAHRSGSGSGNNTTEGSESDQAASAKSKGWWGSPSGPVTRINDRALELFWRVMKDATWRNLHWLPHSVLVYEVRVLEGYGMRWSQDRSVASSLRSNAEKQDSVANKDGQDEIGLSDPSGEDERMLDGRPWIFRGFVEPMMENGHECGWRH</sequence>
<dbReference type="OrthoDB" id="112749at2759"/>
<accession>A0A4R0RFQ3</accession>
<feature type="region of interest" description="Disordered" evidence="1">
    <location>
        <begin position="254"/>
        <end position="283"/>
    </location>
</feature>
<gene>
    <name evidence="2" type="ORF">EIP91_006809</name>
</gene>
<reference evidence="2 3" key="1">
    <citation type="submission" date="2018-11" db="EMBL/GenBank/DDBJ databases">
        <title>Genome assembly of Steccherinum ochraceum LE-BIN_3174, the white-rot fungus of the Steccherinaceae family (The Residual Polyporoid clade, Polyporales, Basidiomycota).</title>
        <authorList>
            <person name="Fedorova T.V."/>
            <person name="Glazunova O.A."/>
            <person name="Landesman E.O."/>
            <person name="Moiseenko K.V."/>
            <person name="Psurtseva N.V."/>
            <person name="Savinova O.S."/>
            <person name="Shakhova N.V."/>
            <person name="Tyazhelova T.V."/>
            <person name="Vasina D.V."/>
        </authorList>
    </citation>
    <scope>NUCLEOTIDE SEQUENCE [LARGE SCALE GENOMIC DNA]</scope>
    <source>
        <strain evidence="2 3">LE-BIN_3174</strain>
    </source>
</reference>